<feature type="domain" description="PAS" evidence="1">
    <location>
        <begin position="110"/>
        <end position="184"/>
    </location>
</feature>
<organism evidence="3 4">
    <name type="scientific">Halovenus salina</name>
    <dbReference type="NCBI Taxonomy" id="1510225"/>
    <lineage>
        <taxon>Archaea</taxon>
        <taxon>Methanobacteriati</taxon>
        <taxon>Methanobacteriota</taxon>
        <taxon>Stenosarchaea group</taxon>
        <taxon>Halobacteria</taxon>
        <taxon>Halobacteriales</taxon>
        <taxon>Haloarculaceae</taxon>
        <taxon>Halovenus</taxon>
    </lineage>
</organism>
<dbReference type="InterPro" id="IPR013767">
    <property type="entry name" value="PAS_fold"/>
</dbReference>
<dbReference type="PROSITE" id="PS50112">
    <property type="entry name" value="PAS"/>
    <property type="match status" value="4"/>
</dbReference>
<feature type="domain" description="PAS" evidence="1">
    <location>
        <begin position="354"/>
        <end position="428"/>
    </location>
</feature>
<keyword evidence="4" id="KW-1185">Reference proteome</keyword>
<dbReference type="InterPro" id="IPR000014">
    <property type="entry name" value="PAS"/>
</dbReference>
<dbReference type="SUPFAM" id="SSF55785">
    <property type="entry name" value="PYP-like sensor domain (PAS domain)"/>
    <property type="match status" value="4"/>
</dbReference>
<dbReference type="Proteomes" id="UP001596445">
    <property type="component" value="Unassembled WGS sequence"/>
</dbReference>
<dbReference type="AlphaFoldDB" id="A0ABD5W467"/>
<accession>A0ABD5W467</accession>
<dbReference type="InterPro" id="IPR052155">
    <property type="entry name" value="Biofilm_reg_signaling"/>
</dbReference>
<dbReference type="EMBL" id="JBHSZI010000001">
    <property type="protein sequence ID" value="MFC7058028.1"/>
    <property type="molecule type" value="Genomic_DNA"/>
</dbReference>
<dbReference type="Pfam" id="PF00989">
    <property type="entry name" value="PAS"/>
    <property type="match status" value="2"/>
</dbReference>
<dbReference type="PANTHER" id="PTHR44757:SF2">
    <property type="entry name" value="BIOFILM ARCHITECTURE MAINTENANCE PROTEIN MBAA"/>
    <property type="match status" value="1"/>
</dbReference>
<feature type="domain" description="PAS" evidence="1">
    <location>
        <begin position="1"/>
        <end position="64"/>
    </location>
</feature>
<evidence type="ECO:0000259" key="1">
    <source>
        <dbReference type="PROSITE" id="PS50112"/>
    </source>
</evidence>
<dbReference type="SMART" id="SM00086">
    <property type="entry name" value="PAC"/>
    <property type="match status" value="3"/>
</dbReference>
<sequence length="492" mass="56200">MSDGLVIHDPTTGDILEVNERYCELTGYEREELLDGTVRQIMLDDPDHTYEEVITRIKRAREEGPQLFEFKAEKKNGERFVADVHLRTIEMRGEERVLASVRDITERKRRKQEYEQIFHGVNDIITIHDPETAEILDVNDTFCELLGYDRETILDMGITGYSPAEDGYSLEQARQFVQEVIESDEPKQTEWAVETRSGEIRWLDVKGTTVEIGGEQQYVSISRDVTERRRREREYEQIFNNVNDSIAVHDRDTGELLNVNRRMCELTGYDKETVLELGAEGLIHDHPAQDYAPEEIPSIIERVMSGEEIEPYEQVLETSDGGFVWVEVNPTRAVIGGEERFVAISRDVTERRRRELEYEQIFNNVNDIIAVRDPESGEIIDVNQSYADLLGYDREEMQGMTISEVGVPDEGYDGEQGMEHLKTVVESDDPVEFEWKVEGADGKPYLMDVRGTAALINGNQRYQQSDEISPNASAVSARSIAFGGRPNASSQL</sequence>
<dbReference type="SMART" id="SM00091">
    <property type="entry name" value="PAS"/>
    <property type="match status" value="4"/>
</dbReference>
<dbReference type="InterPro" id="IPR000700">
    <property type="entry name" value="PAS-assoc_C"/>
</dbReference>
<gene>
    <name evidence="3" type="ORF">ACFQQG_07410</name>
</gene>
<dbReference type="PROSITE" id="PS50113">
    <property type="entry name" value="PAC"/>
    <property type="match status" value="3"/>
</dbReference>
<reference evidence="3 4" key="1">
    <citation type="journal article" date="2019" name="Int. J. Syst. Evol. Microbiol.">
        <title>The Global Catalogue of Microorganisms (GCM) 10K type strain sequencing project: providing services to taxonomists for standard genome sequencing and annotation.</title>
        <authorList>
            <consortium name="The Broad Institute Genomics Platform"/>
            <consortium name="The Broad Institute Genome Sequencing Center for Infectious Disease"/>
            <person name="Wu L."/>
            <person name="Ma J."/>
        </authorList>
    </citation>
    <scope>NUCLEOTIDE SEQUENCE [LARGE SCALE GENOMIC DNA]</scope>
    <source>
        <strain evidence="3 4">JCM 30072</strain>
    </source>
</reference>
<dbReference type="PANTHER" id="PTHR44757">
    <property type="entry name" value="DIGUANYLATE CYCLASE DGCP"/>
    <property type="match status" value="1"/>
</dbReference>
<evidence type="ECO:0000313" key="3">
    <source>
        <dbReference type="EMBL" id="MFC7058028.1"/>
    </source>
</evidence>
<dbReference type="RefSeq" id="WP_382184840.1">
    <property type="nucleotide sequence ID" value="NZ_JBHSZI010000001.1"/>
</dbReference>
<evidence type="ECO:0000259" key="2">
    <source>
        <dbReference type="PROSITE" id="PS50113"/>
    </source>
</evidence>
<feature type="domain" description="PAC" evidence="2">
    <location>
        <begin position="310"/>
        <end position="360"/>
    </location>
</feature>
<dbReference type="Gene3D" id="3.30.450.20">
    <property type="entry name" value="PAS domain"/>
    <property type="match status" value="4"/>
</dbReference>
<dbReference type="Pfam" id="PF13426">
    <property type="entry name" value="PAS_9"/>
    <property type="match status" value="2"/>
</dbReference>
<feature type="domain" description="PAC" evidence="2">
    <location>
        <begin position="66"/>
        <end position="116"/>
    </location>
</feature>
<feature type="domain" description="PAS" evidence="1">
    <location>
        <begin position="231"/>
        <end position="275"/>
    </location>
</feature>
<dbReference type="InterPro" id="IPR035965">
    <property type="entry name" value="PAS-like_dom_sf"/>
</dbReference>
<evidence type="ECO:0000313" key="4">
    <source>
        <dbReference type="Proteomes" id="UP001596445"/>
    </source>
</evidence>
<proteinExistence type="predicted"/>
<name>A0ABD5W467_9EURY</name>
<comment type="caution">
    <text evidence="3">The sequence shown here is derived from an EMBL/GenBank/DDBJ whole genome shotgun (WGS) entry which is preliminary data.</text>
</comment>
<dbReference type="InterPro" id="IPR001610">
    <property type="entry name" value="PAC"/>
</dbReference>
<dbReference type="CDD" id="cd00130">
    <property type="entry name" value="PAS"/>
    <property type="match status" value="4"/>
</dbReference>
<dbReference type="NCBIfam" id="TIGR00229">
    <property type="entry name" value="sensory_box"/>
    <property type="match status" value="4"/>
</dbReference>
<feature type="domain" description="PAC" evidence="2">
    <location>
        <begin position="187"/>
        <end position="237"/>
    </location>
</feature>
<protein>
    <submittedName>
        <fullName evidence="3">PAS domain S-box protein</fullName>
    </submittedName>
</protein>